<organism evidence="1 3">
    <name type="scientific">Candidatus Altarchaeum hamiconexum</name>
    <dbReference type="NCBI Taxonomy" id="1803513"/>
    <lineage>
        <taxon>Archaea</taxon>
        <taxon>Candidatus Altarchaeota</taxon>
        <taxon>Candidatus Altiarchaeia</taxon>
        <taxon>Candidatus Altarchaeales</taxon>
        <taxon>Candidatus Altarchaeaceae</taxon>
        <taxon>Candidatus Altarchaeum</taxon>
    </lineage>
</organism>
<gene>
    <name evidence="2" type="ORF">GW779_05325</name>
    <name evidence="1" type="ORF">GW910_05200</name>
</gene>
<dbReference type="Proteomes" id="UP000738826">
    <property type="component" value="Unassembled WGS sequence"/>
</dbReference>
<comment type="caution">
    <text evidence="1">The sequence shown here is derived from an EMBL/GenBank/DDBJ whole genome shotgun (WGS) entry which is preliminary data.</text>
</comment>
<evidence type="ECO:0000313" key="3">
    <source>
        <dbReference type="Proteomes" id="UP000768163"/>
    </source>
</evidence>
<dbReference type="EMBL" id="JAACVF010000143">
    <property type="protein sequence ID" value="NCN65438.1"/>
    <property type="molecule type" value="Genomic_DNA"/>
</dbReference>
<protein>
    <submittedName>
        <fullName evidence="1">Uncharacterized protein</fullName>
    </submittedName>
</protein>
<sequence>MGFVKDEVEIFGTKKGKNLQALFDSVAGRNYIRRKFKESEGVDDVSYFVFKRGFKEIKIKDFSVNNQEFVIMDNLIEDIVIDVFFMQNLCISLDQPNEKIEKRNVK</sequence>
<dbReference type="Proteomes" id="UP000768163">
    <property type="component" value="Unassembled WGS sequence"/>
</dbReference>
<proteinExistence type="predicted"/>
<accession>A0A8J7YXN9</accession>
<name>A0A8J7YXN9_9ARCH</name>
<reference evidence="1" key="1">
    <citation type="submission" date="2019-11" db="EMBL/GenBank/DDBJ databases">
        <title>Lipid analysis of CO2-rich subsurface aquifers suggests an autotrophy-based deep biosphere with lysolipids enriched in CPR bacteria.</title>
        <authorList>
            <person name="Probst A.J."/>
            <person name="Elling F.J."/>
            <person name="Castelle C.J."/>
            <person name="Zhu Q."/>
            <person name="Elvert M."/>
            <person name="Birarda G."/>
            <person name="Holman H.-Y."/>
            <person name="Lane K.R."/>
            <person name="Ladd B."/>
            <person name="Ryan M.C."/>
            <person name="Woyke T."/>
            <person name="Hinrichs K.-U."/>
            <person name="Banfield J.F."/>
        </authorList>
    </citation>
    <scope>NUCLEOTIDE SEQUENCE</scope>
    <source>
        <strain evidence="1">CG_2015-01_33_1645</strain>
        <strain evidence="2">CG_2015-04_33_537</strain>
    </source>
</reference>
<evidence type="ECO:0000313" key="2">
    <source>
        <dbReference type="EMBL" id="NCS91807.1"/>
    </source>
</evidence>
<dbReference type="EMBL" id="JAACQH010000109">
    <property type="protein sequence ID" value="NCS91807.1"/>
    <property type="molecule type" value="Genomic_DNA"/>
</dbReference>
<evidence type="ECO:0000313" key="1">
    <source>
        <dbReference type="EMBL" id="NCN65438.1"/>
    </source>
</evidence>
<dbReference type="AlphaFoldDB" id="A0A8J7YXN9"/>